<evidence type="ECO:0000313" key="8">
    <source>
        <dbReference type="Proteomes" id="UP001230426"/>
    </source>
</evidence>
<dbReference type="PANTHER" id="PTHR42770">
    <property type="entry name" value="AMINO ACID TRANSPORTER-RELATED"/>
    <property type="match status" value="1"/>
</dbReference>
<sequence length="487" mass="50912">MTTTLTPTERQLRGTLTTTKIVYLVIAAAAPLSALVGTLPLAFAIGNGPGVPAMFAFAGVTLLCFSVGYAAMSRHIVNAGGFYTYISCGLGRPAAVGSGLIAVMAYNTITIGLVGAFAYFAQLVAASHGVDLPWELWAAAAVAVMAVLGYRQIDLSARVLSVLIIGEIAILVLLVAAILLREGTAALPAASFAPGTVVGAGIGVSMMFAFCSFVGFESTALYGEETSDPRRSVPLATYAAVTVIAVFYALTSWVVVGAVGPSRVQEVAAAQLGNLFFGLSDDYLSKAATVTMQVLLCTSLFAAMLAMHNASNRYLFVLGRERLLPHWLQAVHPRHRSPHRASLVQTTVTVVLVAAFALVGLDPYVNLSTSMIGIGTLGVVVLQALATLSVIGFFRGRPDRHWWRTGLAPLLGFAGLAVAGVLLLDNFALMTGTTAVVVTSLPWLILAAGVAGIGYALWMRTARPERYAALAGVQRRDQAGPVAASRP</sequence>
<evidence type="ECO:0000256" key="1">
    <source>
        <dbReference type="ARBA" id="ARBA00004651"/>
    </source>
</evidence>
<protein>
    <submittedName>
        <fullName evidence="7">Amino acid transporter</fullName>
    </submittedName>
</protein>
<feature type="transmembrane region" description="Helical" evidence="6">
    <location>
        <begin position="132"/>
        <end position="150"/>
    </location>
</feature>
<organism evidence="7 8">
    <name type="scientific">Streptosporangium brasiliense</name>
    <dbReference type="NCBI Taxonomy" id="47480"/>
    <lineage>
        <taxon>Bacteria</taxon>
        <taxon>Bacillati</taxon>
        <taxon>Actinomycetota</taxon>
        <taxon>Actinomycetes</taxon>
        <taxon>Streptosporangiales</taxon>
        <taxon>Streptosporangiaceae</taxon>
        <taxon>Streptosporangium</taxon>
    </lineage>
</organism>
<feature type="transmembrane region" description="Helical" evidence="6">
    <location>
        <begin position="192"/>
        <end position="214"/>
    </location>
</feature>
<dbReference type="InterPro" id="IPR002293">
    <property type="entry name" value="AA/rel_permease1"/>
</dbReference>
<feature type="transmembrane region" description="Helical" evidence="6">
    <location>
        <begin position="343"/>
        <end position="365"/>
    </location>
</feature>
<comment type="subcellular location">
    <subcellularLocation>
        <location evidence="1">Cell membrane</location>
        <topology evidence="1">Multi-pass membrane protein</topology>
    </subcellularLocation>
</comment>
<evidence type="ECO:0000256" key="4">
    <source>
        <dbReference type="ARBA" id="ARBA00022989"/>
    </source>
</evidence>
<reference evidence="7 8" key="1">
    <citation type="submission" date="2023-07" db="EMBL/GenBank/DDBJ databases">
        <title>Sequencing the genomes of 1000 actinobacteria strains.</title>
        <authorList>
            <person name="Klenk H.-P."/>
        </authorList>
    </citation>
    <scope>NUCLEOTIDE SEQUENCE [LARGE SCALE GENOMIC DNA]</scope>
    <source>
        <strain evidence="7 8">DSM 44109</strain>
    </source>
</reference>
<dbReference type="PIRSF" id="PIRSF006060">
    <property type="entry name" value="AA_transporter"/>
    <property type="match status" value="1"/>
</dbReference>
<dbReference type="EMBL" id="JAUSRB010000003">
    <property type="protein sequence ID" value="MDP9870287.1"/>
    <property type="molecule type" value="Genomic_DNA"/>
</dbReference>
<dbReference type="Pfam" id="PF13520">
    <property type="entry name" value="AA_permease_2"/>
    <property type="match status" value="1"/>
</dbReference>
<keyword evidence="2" id="KW-1003">Cell membrane</keyword>
<name>A0ABT9RLW9_9ACTN</name>
<feature type="transmembrane region" description="Helical" evidence="6">
    <location>
        <begin position="21"/>
        <end position="45"/>
    </location>
</feature>
<dbReference type="Gene3D" id="1.20.1740.10">
    <property type="entry name" value="Amino acid/polyamine transporter I"/>
    <property type="match status" value="1"/>
</dbReference>
<evidence type="ECO:0000256" key="6">
    <source>
        <dbReference type="SAM" id="Phobius"/>
    </source>
</evidence>
<dbReference type="InterPro" id="IPR050367">
    <property type="entry name" value="APC_superfamily"/>
</dbReference>
<feature type="transmembrane region" description="Helical" evidence="6">
    <location>
        <begin position="436"/>
        <end position="458"/>
    </location>
</feature>
<keyword evidence="3 6" id="KW-0812">Transmembrane</keyword>
<keyword evidence="4 6" id="KW-1133">Transmembrane helix</keyword>
<dbReference type="Proteomes" id="UP001230426">
    <property type="component" value="Unassembled WGS sequence"/>
</dbReference>
<feature type="transmembrane region" description="Helical" evidence="6">
    <location>
        <begin position="162"/>
        <end position="180"/>
    </location>
</feature>
<accession>A0ABT9RLW9</accession>
<keyword evidence="5 6" id="KW-0472">Membrane</keyword>
<gene>
    <name evidence="7" type="ORF">J2S55_009625</name>
</gene>
<feature type="transmembrane region" description="Helical" evidence="6">
    <location>
        <begin position="371"/>
        <end position="394"/>
    </location>
</feature>
<keyword evidence="8" id="KW-1185">Reference proteome</keyword>
<proteinExistence type="predicted"/>
<comment type="caution">
    <text evidence="7">The sequence shown here is derived from an EMBL/GenBank/DDBJ whole genome shotgun (WGS) entry which is preliminary data.</text>
</comment>
<dbReference type="PANTHER" id="PTHR42770:SF16">
    <property type="entry name" value="AMINO ACID PERMEASE"/>
    <property type="match status" value="1"/>
</dbReference>
<feature type="transmembrane region" description="Helical" evidence="6">
    <location>
        <begin position="235"/>
        <end position="256"/>
    </location>
</feature>
<feature type="transmembrane region" description="Helical" evidence="6">
    <location>
        <begin position="283"/>
        <end position="306"/>
    </location>
</feature>
<evidence type="ECO:0000256" key="3">
    <source>
        <dbReference type="ARBA" id="ARBA00022692"/>
    </source>
</evidence>
<feature type="transmembrane region" description="Helical" evidence="6">
    <location>
        <begin position="93"/>
        <end position="120"/>
    </location>
</feature>
<evidence type="ECO:0000256" key="2">
    <source>
        <dbReference type="ARBA" id="ARBA00022475"/>
    </source>
</evidence>
<evidence type="ECO:0000256" key="5">
    <source>
        <dbReference type="ARBA" id="ARBA00023136"/>
    </source>
</evidence>
<dbReference type="RefSeq" id="WP_306876116.1">
    <property type="nucleotide sequence ID" value="NZ_JAUSRB010000003.1"/>
</dbReference>
<evidence type="ECO:0000313" key="7">
    <source>
        <dbReference type="EMBL" id="MDP9870287.1"/>
    </source>
</evidence>
<feature type="transmembrane region" description="Helical" evidence="6">
    <location>
        <begin position="406"/>
        <end position="424"/>
    </location>
</feature>
<feature type="transmembrane region" description="Helical" evidence="6">
    <location>
        <begin position="51"/>
        <end position="72"/>
    </location>
</feature>